<dbReference type="Gramene" id="TraesLAC5B03G02932110.1">
    <property type="protein sequence ID" value="TraesLAC5B03G02932110.1"/>
    <property type="gene ID" value="TraesLAC5B03G02932110"/>
</dbReference>
<dbReference type="Gramene" id="TraesCAD_scaffold_001778_01G000100.1">
    <property type="protein sequence ID" value="TraesCAD_scaffold_001778_01G000100.1"/>
    <property type="gene ID" value="TraesCAD_scaffold_001778_01G000100"/>
</dbReference>
<sequence>MPVRPPPPIHPLSPIFHFSRDLAQMSTSSATQSKWRQYGPVLLTRCPECTRPDPLKRLVTKRDDNGNLGREFVKCLSKPMAGRGGKILKKCYHLEWIDEYVDKIQFEGYVDSSVAATWELNLGGVPPIAVENTGSSGGGAGRFVPMAMYARNAELHAESELTEELKKIKKHLMQMIDLQKQANIMAGGFYCCIIALFLFYLLFIRH</sequence>
<dbReference type="Gramene" id="TraesJAG5B03G02974370.1">
    <property type="protein sequence ID" value="TraesJAG5B03G02974370.1"/>
    <property type="gene ID" value="TraesJAG5B03G02974370"/>
</dbReference>
<dbReference type="Gramene" id="TraesARI7B03G04298030.1">
    <property type="protein sequence ID" value="TraesARI7B03G04298030.1"/>
    <property type="gene ID" value="TraesARI7B03G04298030"/>
</dbReference>
<proteinExistence type="predicted"/>
<dbReference type="Gramene" id="TraesSYM7B03G04041980.1">
    <property type="protein sequence ID" value="TraesSYM7B03G04041980.1"/>
    <property type="gene ID" value="TraesSYM7B03G04041980"/>
</dbReference>
<dbReference type="PANTHER" id="PTHR48130">
    <property type="entry name" value="OS12G0467600 PROTEIN"/>
    <property type="match status" value="1"/>
</dbReference>
<evidence type="ECO:0000313" key="2">
    <source>
        <dbReference type="EnsemblPlants" id="TraesCS5B02G436200.1"/>
    </source>
</evidence>
<evidence type="ECO:0008006" key="4">
    <source>
        <dbReference type="Google" id="ProtNLM"/>
    </source>
</evidence>
<dbReference type="Gramene" id="TraesNOR5B03G03005810.1">
    <property type="protein sequence ID" value="TraesNOR5B03G03005810.1"/>
    <property type="gene ID" value="TraesNOR5B03G03005810"/>
</dbReference>
<keyword evidence="1" id="KW-1133">Transmembrane helix</keyword>
<dbReference type="SMR" id="A0A3B6LUN3"/>
<dbReference type="EnsemblPlants" id="TraesCS5B02G436200.1">
    <property type="protein sequence ID" value="TraesCS5B02G436200.1"/>
    <property type="gene ID" value="TraesCS5B02G436200"/>
</dbReference>
<evidence type="ECO:0000256" key="1">
    <source>
        <dbReference type="SAM" id="Phobius"/>
    </source>
</evidence>
<dbReference type="OMA" id="MAMYARN"/>
<dbReference type="Gramene" id="TraesWEE_scaffold_000800_01G000300.1">
    <property type="protein sequence ID" value="TraesWEE_scaffold_000800_01G000300.1"/>
    <property type="gene ID" value="TraesWEE_scaffold_000800_01G000300"/>
</dbReference>
<keyword evidence="1" id="KW-0472">Membrane</keyword>
<dbReference type="Gramene" id="TraesCS5B03G1073700.1">
    <property type="protein sequence ID" value="TraesCS5B03G1073700.1.CDS"/>
    <property type="gene ID" value="TraesCS5B03G1073700"/>
</dbReference>
<dbReference type="Proteomes" id="UP000019116">
    <property type="component" value="Chromosome 5B"/>
</dbReference>
<dbReference type="Gramene" id="TraesCLE_scaffold_000975_01G000800.1">
    <property type="protein sequence ID" value="TraesCLE_scaffold_000975_01G000800.1"/>
    <property type="gene ID" value="TraesCLE_scaffold_000975_01G000800"/>
</dbReference>
<dbReference type="AlphaFoldDB" id="A0A3B6LUN3"/>
<dbReference type="Gramene" id="TraesJUL5B03G02999120.1">
    <property type="protein sequence ID" value="TraesJUL5B03G02999120.1"/>
    <property type="gene ID" value="TraesJUL5B03G02999120"/>
</dbReference>
<reference evidence="2" key="1">
    <citation type="submission" date="2018-08" db="EMBL/GenBank/DDBJ databases">
        <authorList>
            <person name="Rossello M."/>
        </authorList>
    </citation>
    <scope>NUCLEOTIDE SEQUENCE [LARGE SCALE GENOMIC DNA]</scope>
    <source>
        <strain evidence="2">cv. Chinese Spring</strain>
    </source>
</reference>
<evidence type="ECO:0000313" key="3">
    <source>
        <dbReference type="Proteomes" id="UP000019116"/>
    </source>
</evidence>
<reference evidence="2" key="2">
    <citation type="submission" date="2018-10" db="UniProtKB">
        <authorList>
            <consortium name="EnsemblPlants"/>
        </authorList>
    </citation>
    <scope>IDENTIFICATION</scope>
</reference>
<dbReference type="Gramene" id="TraesROB_scaffold_000873_01G000300.1">
    <property type="protein sequence ID" value="TraesROB_scaffold_000873_01G000300.1"/>
    <property type="gene ID" value="TraesROB_scaffold_000873_01G000300"/>
</dbReference>
<organism evidence="2">
    <name type="scientific">Triticum aestivum</name>
    <name type="common">Wheat</name>
    <dbReference type="NCBI Taxonomy" id="4565"/>
    <lineage>
        <taxon>Eukaryota</taxon>
        <taxon>Viridiplantae</taxon>
        <taxon>Streptophyta</taxon>
        <taxon>Embryophyta</taxon>
        <taxon>Tracheophyta</taxon>
        <taxon>Spermatophyta</taxon>
        <taxon>Magnoliopsida</taxon>
        <taxon>Liliopsida</taxon>
        <taxon>Poales</taxon>
        <taxon>Poaceae</taxon>
        <taxon>BOP clade</taxon>
        <taxon>Pooideae</taxon>
        <taxon>Triticodae</taxon>
        <taxon>Triticeae</taxon>
        <taxon>Triticinae</taxon>
        <taxon>Triticum</taxon>
    </lineage>
</organism>
<feature type="transmembrane region" description="Helical" evidence="1">
    <location>
        <begin position="184"/>
        <end position="203"/>
    </location>
</feature>
<keyword evidence="1" id="KW-0812">Transmembrane</keyword>
<dbReference type="Gramene" id="TraesCS5B02G436200.1">
    <property type="protein sequence ID" value="TraesCS5B02G436200.1"/>
    <property type="gene ID" value="TraesCS5B02G436200"/>
</dbReference>
<dbReference type="PANTHER" id="PTHR48130:SF6">
    <property type="entry name" value="ZINC FINGER GRF-TYPE DOMAIN-CONTAINING PROTEIN"/>
    <property type="match status" value="1"/>
</dbReference>
<keyword evidence="3" id="KW-1185">Reference proteome</keyword>
<name>A0A3B6LUN3_WHEAT</name>
<dbReference type="OrthoDB" id="680332at2759"/>
<protein>
    <recommendedName>
        <fullName evidence="4">Zinc finger GRF-type domain-containing protein</fullName>
    </recommendedName>
</protein>
<dbReference type="Gramene" id="TraesLDM5B03G02980960.1">
    <property type="protein sequence ID" value="TraesLDM5B03G02980960.1"/>
    <property type="gene ID" value="TraesLDM5B03G02980960"/>
</dbReference>
<accession>A0A3B6LUN3</accession>